<keyword evidence="3" id="KW-1185">Reference proteome</keyword>
<organism evidence="2 3">
    <name type="scientific">Rangifer tarandus platyrhynchus</name>
    <name type="common">Svalbard reindeer</name>
    <dbReference type="NCBI Taxonomy" id="3082113"/>
    <lineage>
        <taxon>Eukaryota</taxon>
        <taxon>Metazoa</taxon>
        <taxon>Chordata</taxon>
        <taxon>Craniata</taxon>
        <taxon>Vertebrata</taxon>
        <taxon>Euteleostomi</taxon>
        <taxon>Mammalia</taxon>
        <taxon>Eutheria</taxon>
        <taxon>Laurasiatheria</taxon>
        <taxon>Artiodactyla</taxon>
        <taxon>Ruminantia</taxon>
        <taxon>Pecora</taxon>
        <taxon>Cervidae</taxon>
        <taxon>Odocoileinae</taxon>
        <taxon>Rangifer</taxon>
    </lineage>
</organism>
<dbReference type="Proteomes" id="UP001176941">
    <property type="component" value="Chromosome 19"/>
</dbReference>
<feature type="compositionally biased region" description="Gly residues" evidence="1">
    <location>
        <begin position="62"/>
        <end position="81"/>
    </location>
</feature>
<proteinExistence type="predicted"/>
<sequence length="293" mass="31204">MAVGSLVDTRPALRKARPQRCGRGGQTQEAVRKAAISGQRPWRRRPRKTAWSPHGPARQQGPGAGRGRGGGRFSLRHGGGLRCPSFSPRPAERGAQTATPPGTQGAPASRIRKPCAKSRLAPPRPLRSVSATSWESVISKGFKNHQLSLQSVSLSAPHFASLSPDPSATKVGAIALAPGLFSASEWPLQKARGYTAHESFPGTGRGPAGGDAITLPVPSTGFCQLTPWPSAQTMPPGIAGLRNGSVHVARPRWCLGLRYLQCCAPCLVVLAIRGVYFRVLMCFRVLVHPMTLR</sequence>
<reference evidence="2" key="1">
    <citation type="submission" date="2023-04" db="EMBL/GenBank/DDBJ databases">
        <authorList>
            <consortium name="ELIXIR-Norway"/>
        </authorList>
    </citation>
    <scope>NUCLEOTIDE SEQUENCE [LARGE SCALE GENOMIC DNA]</scope>
</reference>
<dbReference type="EMBL" id="OX459955">
    <property type="protein sequence ID" value="CAI9160005.1"/>
    <property type="molecule type" value="Genomic_DNA"/>
</dbReference>
<name>A0ABN8YEJ4_RANTA</name>
<feature type="region of interest" description="Disordered" evidence="1">
    <location>
        <begin position="1"/>
        <end position="129"/>
    </location>
</feature>
<gene>
    <name evidence="2" type="ORF">MRATA1EN1_LOCUS8967</name>
</gene>
<evidence type="ECO:0000256" key="1">
    <source>
        <dbReference type="SAM" id="MobiDB-lite"/>
    </source>
</evidence>
<evidence type="ECO:0000313" key="3">
    <source>
        <dbReference type="Proteomes" id="UP001176941"/>
    </source>
</evidence>
<protein>
    <submittedName>
        <fullName evidence="2">Uncharacterized protein</fullName>
    </submittedName>
</protein>
<accession>A0ABN8YEJ4</accession>
<evidence type="ECO:0000313" key="2">
    <source>
        <dbReference type="EMBL" id="CAI9160005.1"/>
    </source>
</evidence>